<evidence type="ECO:0000313" key="2">
    <source>
        <dbReference type="Proteomes" id="UP000611521"/>
    </source>
</evidence>
<keyword evidence="2" id="KW-1185">Reference proteome</keyword>
<name>A0ABR8W3R5_9MICO</name>
<dbReference type="RefSeq" id="WP_225211048.1">
    <property type="nucleotide sequence ID" value="NZ_JACSPX010000001.1"/>
</dbReference>
<gene>
    <name evidence="1" type="ORF">H9633_05115</name>
</gene>
<accession>A0ABR8W3R5</accession>
<dbReference type="Proteomes" id="UP000611521">
    <property type="component" value="Unassembled WGS sequence"/>
</dbReference>
<sequence>MTSFSKRDLPAALTLIEPDLASRLTPEDVKALFAEARALPIEGIIVEPAPLHSYWRGDSPVLEMVTPDERWHINTTELRKDALWQLLVGLASILTGQAFLPLAAAVGQLRGVLQKFTRMAPDEGDVAGTLVRLSRELGGPVPRARLEAAYRYDPDRDGPMEDGSQPIDAPAVIDRLIDKKVIVRAADGSLTIPF</sequence>
<comment type="caution">
    <text evidence="1">The sequence shown here is derived from an EMBL/GenBank/DDBJ whole genome shotgun (WGS) entry which is preliminary data.</text>
</comment>
<reference evidence="1 2" key="1">
    <citation type="submission" date="2020-08" db="EMBL/GenBank/DDBJ databases">
        <title>A Genomic Blueprint of the Chicken Gut Microbiome.</title>
        <authorList>
            <person name="Gilroy R."/>
            <person name="Ravi A."/>
            <person name="Getino M."/>
            <person name="Pursley I."/>
            <person name="Horton D.L."/>
            <person name="Alikhan N.-F."/>
            <person name="Baker D."/>
            <person name="Gharbi K."/>
            <person name="Hall N."/>
            <person name="Watson M."/>
            <person name="Adriaenssens E.M."/>
            <person name="Foster-Nyarko E."/>
            <person name="Jarju S."/>
            <person name="Secka A."/>
            <person name="Antonio M."/>
            <person name="Oren A."/>
            <person name="Chaudhuri R."/>
            <person name="La Ragione R.M."/>
            <person name="Hildebrand F."/>
            <person name="Pallen M.J."/>
        </authorList>
    </citation>
    <scope>NUCLEOTIDE SEQUENCE [LARGE SCALE GENOMIC DNA]</scope>
    <source>
        <strain evidence="1 2">Re1</strain>
    </source>
</reference>
<protein>
    <submittedName>
        <fullName evidence="1">Uncharacterized protein</fullName>
    </submittedName>
</protein>
<evidence type="ECO:0000313" key="1">
    <source>
        <dbReference type="EMBL" id="MBD8011674.1"/>
    </source>
</evidence>
<organism evidence="1 2">
    <name type="scientific">Microbacterium commune</name>
    <dbReference type="NCBI Taxonomy" id="2762219"/>
    <lineage>
        <taxon>Bacteria</taxon>
        <taxon>Bacillati</taxon>
        <taxon>Actinomycetota</taxon>
        <taxon>Actinomycetes</taxon>
        <taxon>Micrococcales</taxon>
        <taxon>Microbacteriaceae</taxon>
        <taxon>Microbacterium</taxon>
    </lineage>
</organism>
<dbReference type="EMBL" id="JACSPX010000001">
    <property type="protein sequence ID" value="MBD8011674.1"/>
    <property type="molecule type" value="Genomic_DNA"/>
</dbReference>
<proteinExistence type="predicted"/>